<evidence type="ECO:0000313" key="1">
    <source>
        <dbReference type="EMBL" id="KZV47521.1"/>
    </source>
</evidence>
<protein>
    <submittedName>
        <fullName evidence="1">Uncharacterized protein</fullName>
    </submittedName>
</protein>
<proteinExistence type="predicted"/>
<name>A0A2Z7CKA4_9LAMI</name>
<gene>
    <name evidence="1" type="ORF">F511_14593</name>
</gene>
<dbReference type="EMBL" id="KQ995268">
    <property type="protein sequence ID" value="KZV47521.1"/>
    <property type="molecule type" value="Genomic_DNA"/>
</dbReference>
<accession>A0A2Z7CKA4</accession>
<dbReference type="Proteomes" id="UP000250235">
    <property type="component" value="Unassembled WGS sequence"/>
</dbReference>
<organism evidence="1 2">
    <name type="scientific">Dorcoceras hygrometricum</name>
    <dbReference type="NCBI Taxonomy" id="472368"/>
    <lineage>
        <taxon>Eukaryota</taxon>
        <taxon>Viridiplantae</taxon>
        <taxon>Streptophyta</taxon>
        <taxon>Embryophyta</taxon>
        <taxon>Tracheophyta</taxon>
        <taxon>Spermatophyta</taxon>
        <taxon>Magnoliopsida</taxon>
        <taxon>eudicotyledons</taxon>
        <taxon>Gunneridae</taxon>
        <taxon>Pentapetalae</taxon>
        <taxon>asterids</taxon>
        <taxon>lamiids</taxon>
        <taxon>Lamiales</taxon>
        <taxon>Gesneriaceae</taxon>
        <taxon>Didymocarpoideae</taxon>
        <taxon>Trichosporeae</taxon>
        <taxon>Loxocarpinae</taxon>
        <taxon>Dorcoceras</taxon>
    </lineage>
</organism>
<dbReference type="AlphaFoldDB" id="A0A2Z7CKA4"/>
<evidence type="ECO:0000313" key="2">
    <source>
        <dbReference type="Proteomes" id="UP000250235"/>
    </source>
</evidence>
<reference evidence="1 2" key="1">
    <citation type="journal article" date="2015" name="Proc. Natl. Acad. Sci. U.S.A.">
        <title>The resurrection genome of Boea hygrometrica: A blueprint for survival of dehydration.</title>
        <authorList>
            <person name="Xiao L."/>
            <person name="Yang G."/>
            <person name="Zhang L."/>
            <person name="Yang X."/>
            <person name="Zhao S."/>
            <person name="Ji Z."/>
            <person name="Zhou Q."/>
            <person name="Hu M."/>
            <person name="Wang Y."/>
            <person name="Chen M."/>
            <person name="Xu Y."/>
            <person name="Jin H."/>
            <person name="Xiao X."/>
            <person name="Hu G."/>
            <person name="Bao F."/>
            <person name="Hu Y."/>
            <person name="Wan P."/>
            <person name="Li L."/>
            <person name="Deng X."/>
            <person name="Kuang T."/>
            <person name="Xiang C."/>
            <person name="Zhu J.K."/>
            <person name="Oliver M.J."/>
            <person name="He Y."/>
        </authorList>
    </citation>
    <scope>NUCLEOTIDE SEQUENCE [LARGE SCALE GENOMIC DNA]</scope>
    <source>
        <strain evidence="2">cv. XS01</strain>
    </source>
</reference>
<keyword evidence="2" id="KW-1185">Reference proteome</keyword>
<sequence length="235" mass="27359">METMVIAKEQKTFDEVHRSKYLLDEGCKELRSTNKISLESAKEQIRLEPHIEQFSLDKSSCEFSSELNELEASSRSARAGRTGATQLRLQELKEEEQSRTDQMRSEHFRTAQKECNSYNHERYGSVSDQIGALQQISSHKKRRAQLIEQISSEIISDQHKLSDNEFRRSTNDIKWPHLPMYDEGKQRHNVRNFTEAFQRLGDLSNSNFRPEAIYTQAELMCEEGVSNEDKPETRV</sequence>